<dbReference type="EMBL" id="JNVN01003453">
    <property type="protein sequence ID" value="KHJ30931.1"/>
    <property type="molecule type" value="Genomic_DNA"/>
</dbReference>
<proteinExistence type="predicted"/>
<dbReference type="InterPro" id="IPR038781">
    <property type="entry name" value="C365.16-ike"/>
</dbReference>
<dbReference type="AlphaFoldDB" id="A0A0B1P1Z1"/>
<dbReference type="HOGENOM" id="CLU_054095_2_0_1"/>
<evidence type="ECO:0000313" key="2">
    <source>
        <dbReference type="Proteomes" id="UP000030854"/>
    </source>
</evidence>
<dbReference type="OMA" id="WFASKPF"/>
<dbReference type="GO" id="GO:0005739">
    <property type="term" value="C:mitochondrion"/>
    <property type="evidence" value="ECO:0007669"/>
    <property type="project" value="TreeGrafter"/>
</dbReference>
<organism evidence="1 2">
    <name type="scientific">Uncinula necator</name>
    <name type="common">Grape powdery mildew</name>
    <dbReference type="NCBI Taxonomy" id="52586"/>
    <lineage>
        <taxon>Eukaryota</taxon>
        <taxon>Fungi</taxon>
        <taxon>Dikarya</taxon>
        <taxon>Ascomycota</taxon>
        <taxon>Pezizomycotina</taxon>
        <taxon>Leotiomycetes</taxon>
        <taxon>Erysiphales</taxon>
        <taxon>Erysiphaceae</taxon>
        <taxon>Erysiphe</taxon>
    </lineage>
</organism>
<dbReference type="PANTHER" id="PTHR37845">
    <property type="entry name" value="SEQUENCE ORPHAN"/>
    <property type="match status" value="1"/>
</dbReference>
<keyword evidence="2" id="KW-1185">Reference proteome</keyword>
<dbReference type="PANTHER" id="PTHR37845:SF1">
    <property type="entry name" value="SEQUENCE ORPHAN"/>
    <property type="match status" value="1"/>
</dbReference>
<dbReference type="Proteomes" id="UP000030854">
    <property type="component" value="Unassembled WGS sequence"/>
</dbReference>
<accession>A0A0B1P1Z1</accession>
<name>A0A0B1P1Z1_UNCNE</name>
<comment type="caution">
    <text evidence="1">The sequence shown here is derived from an EMBL/GenBank/DDBJ whole genome shotgun (WGS) entry which is preliminary data.</text>
</comment>
<dbReference type="STRING" id="52586.A0A0B1P1Z1"/>
<evidence type="ECO:0000313" key="1">
    <source>
        <dbReference type="EMBL" id="KHJ30931.1"/>
    </source>
</evidence>
<gene>
    <name evidence="1" type="ORF">EV44_g3235</name>
</gene>
<protein>
    <submittedName>
        <fullName evidence="1">Putative sequence orphan</fullName>
    </submittedName>
</protein>
<reference evidence="1 2" key="1">
    <citation type="journal article" date="2014" name="BMC Genomics">
        <title>Adaptive genomic structural variation in the grape powdery mildew pathogen, Erysiphe necator.</title>
        <authorList>
            <person name="Jones L."/>
            <person name="Riaz S."/>
            <person name="Morales-Cruz A."/>
            <person name="Amrine K.C."/>
            <person name="McGuire B."/>
            <person name="Gubler W.D."/>
            <person name="Walker M.A."/>
            <person name="Cantu D."/>
        </authorList>
    </citation>
    <scope>NUCLEOTIDE SEQUENCE [LARGE SCALE GENOMIC DNA]</scope>
    <source>
        <strain evidence="2">c</strain>
    </source>
</reference>
<sequence>MNKSASEVTREAAKFTTSSIANISLGLIKDSKFVQLFGSQANTLKVPSSSLILFSLRDCLTIFASFNVPTLLGPVITRQFSPKLQHELNGQTIVQFTAPAAIQLLSTPLHLLGLDLYNRQDTNIRWSQRWLMVKKNWAISTVARMARIIPAFGIGGIVNAGFRETLIANIDSEPSHKS</sequence>